<keyword evidence="5" id="KW-0677">Repeat</keyword>
<dbReference type="SUPFAM" id="SSF46689">
    <property type="entry name" value="Homeodomain-like"/>
    <property type="match status" value="1"/>
</dbReference>
<dbReference type="Pfam" id="PF23082">
    <property type="entry name" value="Myb_DNA-binding_2"/>
    <property type="match status" value="2"/>
</dbReference>
<name>A0A8J9UPL3_9NEOP</name>
<dbReference type="PROSITE" id="PS51294">
    <property type="entry name" value="HTH_MYB"/>
    <property type="match status" value="1"/>
</dbReference>
<keyword evidence="12" id="KW-0812">Transmembrane</keyword>
<dbReference type="Pfam" id="PF01757">
    <property type="entry name" value="Acyl_transf_3"/>
    <property type="match status" value="1"/>
</dbReference>
<comment type="subcellular location">
    <subcellularLocation>
        <location evidence="2">Cytoplasm</location>
        <location evidence="2">Cytosol</location>
    </subcellularLocation>
    <subcellularLocation>
        <location evidence="1">Nucleus</location>
    </subcellularLocation>
</comment>
<organism evidence="17 18">
    <name type="scientific">Brenthis ino</name>
    <name type="common">lesser marbled fritillary</name>
    <dbReference type="NCBI Taxonomy" id="405034"/>
    <lineage>
        <taxon>Eukaryota</taxon>
        <taxon>Metazoa</taxon>
        <taxon>Ecdysozoa</taxon>
        <taxon>Arthropoda</taxon>
        <taxon>Hexapoda</taxon>
        <taxon>Insecta</taxon>
        <taxon>Pterygota</taxon>
        <taxon>Neoptera</taxon>
        <taxon>Endopterygota</taxon>
        <taxon>Lepidoptera</taxon>
        <taxon>Glossata</taxon>
        <taxon>Ditrysia</taxon>
        <taxon>Papilionoidea</taxon>
        <taxon>Nymphalidae</taxon>
        <taxon>Heliconiinae</taxon>
        <taxon>Argynnini</taxon>
        <taxon>Brenthis</taxon>
    </lineage>
</organism>
<dbReference type="Pfam" id="PF21884">
    <property type="entry name" value="ZUO1-like_ZHD"/>
    <property type="match status" value="1"/>
</dbReference>
<keyword evidence="6" id="KW-0156">Chromatin regulator</keyword>
<evidence type="ECO:0000256" key="5">
    <source>
        <dbReference type="ARBA" id="ARBA00022737"/>
    </source>
</evidence>
<dbReference type="GO" id="GO:0006325">
    <property type="term" value="P:chromatin organization"/>
    <property type="evidence" value="ECO:0007669"/>
    <property type="project" value="UniProtKB-KW"/>
</dbReference>
<evidence type="ECO:0000256" key="3">
    <source>
        <dbReference type="ARBA" id="ARBA00014469"/>
    </source>
</evidence>
<dbReference type="Pfam" id="PF00226">
    <property type="entry name" value="DnaJ"/>
    <property type="match status" value="1"/>
</dbReference>
<dbReference type="InterPro" id="IPR017930">
    <property type="entry name" value="Myb_dom"/>
</dbReference>
<feature type="coiled-coil region" evidence="10">
    <location>
        <begin position="295"/>
        <end position="342"/>
    </location>
</feature>
<accession>A0A8J9UPL3</accession>
<feature type="transmembrane region" description="Helical" evidence="12">
    <location>
        <begin position="896"/>
        <end position="915"/>
    </location>
</feature>
<evidence type="ECO:0000256" key="11">
    <source>
        <dbReference type="SAM" id="MobiDB-lite"/>
    </source>
</evidence>
<evidence type="ECO:0000256" key="12">
    <source>
        <dbReference type="SAM" id="Phobius"/>
    </source>
</evidence>
<dbReference type="CDD" id="cd06257">
    <property type="entry name" value="DnaJ"/>
    <property type="match status" value="1"/>
</dbReference>
<dbReference type="GO" id="GO:0005634">
    <property type="term" value="C:nucleus"/>
    <property type="evidence" value="ECO:0007669"/>
    <property type="project" value="UniProtKB-SubCell"/>
</dbReference>
<keyword evidence="12" id="KW-1133">Transmembrane helix</keyword>
<feature type="transmembrane region" description="Helical" evidence="12">
    <location>
        <begin position="1110"/>
        <end position="1129"/>
    </location>
</feature>
<feature type="transmembrane region" description="Helical" evidence="12">
    <location>
        <begin position="745"/>
        <end position="764"/>
    </location>
</feature>
<dbReference type="PROSITE" id="PS50090">
    <property type="entry name" value="MYB_LIKE"/>
    <property type="match status" value="1"/>
</dbReference>
<dbReference type="GO" id="GO:0043022">
    <property type="term" value="F:ribosome binding"/>
    <property type="evidence" value="ECO:0007669"/>
    <property type="project" value="InterPro"/>
</dbReference>
<evidence type="ECO:0000256" key="10">
    <source>
        <dbReference type="SAM" id="Coils"/>
    </source>
</evidence>
<feature type="domain" description="Myb-like" evidence="14">
    <location>
        <begin position="551"/>
        <end position="605"/>
    </location>
</feature>
<dbReference type="SUPFAM" id="SSF46565">
    <property type="entry name" value="Chaperone J-domain"/>
    <property type="match status" value="1"/>
</dbReference>
<evidence type="ECO:0000259" key="14">
    <source>
        <dbReference type="PROSITE" id="PS50090"/>
    </source>
</evidence>
<dbReference type="GO" id="GO:0051083">
    <property type="term" value="P:'de novo' cotranslational protein folding"/>
    <property type="evidence" value="ECO:0007669"/>
    <property type="project" value="InterPro"/>
</dbReference>
<feature type="domain" description="HTH myb-type" evidence="16">
    <location>
        <begin position="558"/>
        <end position="609"/>
    </location>
</feature>
<reference evidence="17" key="1">
    <citation type="submission" date="2021-12" db="EMBL/GenBank/DDBJ databases">
        <authorList>
            <person name="Martin H S."/>
        </authorList>
    </citation>
    <scope>NUCLEOTIDE SEQUENCE</scope>
</reference>
<evidence type="ECO:0000259" key="15">
    <source>
        <dbReference type="PROSITE" id="PS51293"/>
    </source>
</evidence>
<dbReference type="InterPro" id="IPR054076">
    <property type="entry name" value="ZUO1-like_ZHD"/>
</dbReference>
<evidence type="ECO:0000256" key="7">
    <source>
        <dbReference type="ARBA" id="ARBA00023159"/>
    </source>
</evidence>
<dbReference type="AlphaFoldDB" id="A0A8J9UPL3"/>
<dbReference type="Gene3D" id="1.10.8.840">
    <property type="entry name" value="Ribosome-associated complex head domain"/>
    <property type="match status" value="1"/>
</dbReference>
<dbReference type="GO" id="GO:0016747">
    <property type="term" value="F:acyltransferase activity, transferring groups other than amino-acyl groups"/>
    <property type="evidence" value="ECO:0007669"/>
    <property type="project" value="InterPro"/>
</dbReference>
<feature type="non-terminal residue" evidence="17">
    <location>
        <position position="1223"/>
    </location>
</feature>
<feature type="transmembrane region" description="Helical" evidence="12">
    <location>
        <begin position="847"/>
        <end position="875"/>
    </location>
</feature>
<keyword evidence="4" id="KW-0963">Cytoplasm</keyword>
<feature type="domain" description="J" evidence="13">
    <location>
        <begin position="79"/>
        <end position="151"/>
    </location>
</feature>
<evidence type="ECO:0000313" key="18">
    <source>
        <dbReference type="Proteomes" id="UP000838878"/>
    </source>
</evidence>
<dbReference type="SMART" id="SM00271">
    <property type="entry name" value="DnaJ"/>
    <property type="match status" value="1"/>
</dbReference>
<feature type="domain" description="SANT" evidence="15">
    <location>
        <begin position="554"/>
        <end position="609"/>
    </location>
</feature>
<feature type="region of interest" description="Disordered" evidence="11">
    <location>
        <begin position="530"/>
        <end position="557"/>
    </location>
</feature>
<evidence type="ECO:0000256" key="4">
    <source>
        <dbReference type="ARBA" id="ARBA00022490"/>
    </source>
</evidence>
<dbReference type="GO" id="GO:0006450">
    <property type="term" value="P:regulation of translational fidelity"/>
    <property type="evidence" value="ECO:0007669"/>
    <property type="project" value="InterPro"/>
</dbReference>
<feature type="transmembrane region" description="Helical" evidence="12">
    <location>
        <begin position="1141"/>
        <end position="1161"/>
    </location>
</feature>
<evidence type="ECO:0000313" key="17">
    <source>
        <dbReference type="EMBL" id="CAH0724131.1"/>
    </source>
</evidence>
<feature type="transmembrane region" description="Helical" evidence="12">
    <location>
        <begin position="1071"/>
        <end position="1090"/>
    </location>
</feature>
<dbReference type="FunFam" id="1.10.10.60:FF:000180">
    <property type="entry name" value="DnaJ (Hsp40) homolog, subfamily C, member 2"/>
    <property type="match status" value="1"/>
</dbReference>
<evidence type="ECO:0000259" key="13">
    <source>
        <dbReference type="PROSITE" id="PS50076"/>
    </source>
</evidence>
<keyword evidence="7" id="KW-0010">Activator</keyword>
<feature type="compositionally biased region" description="Basic and acidic residues" evidence="11">
    <location>
        <begin position="544"/>
        <end position="557"/>
    </location>
</feature>
<dbReference type="SMART" id="SM00717">
    <property type="entry name" value="SANT"/>
    <property type="match status" value="2"/>
</dbReference>
<dbReference type="InterPro" id="IPR009057">
    <property type="entry name" value="Homeodomain-like_sf"/>
</dbReference>
<keyword evidence="10" id="KW-0175">Coiled coil</keyword>
<evidence type="ECO:0000259" key="16">
    <source>
        <dbReference type="PROSITE" id="PS51294"/>
    </source>
</evidence>
<dbReference type="PROSITE" id="PS50076">
    <property type="entry name" value="DNAJ_2"/>
    <property type="match status" value="1"/>
</dbReference>
<dbReference type="InterPro" id="IPR001623">
    <property type="entry name" value="DnaJ_domain"/>
</dbReference>
<keyword evidence="12" id="KW-0472">Membrane</keyword>
<feature type="transmembrane region" description="Helical" evidence="12">
    <location>
        <begin position="961"/>
        <end position="981"/>
    </location>
</feature>
<evidence type="ECO:0000256" key="1">
    <source>
        <dbReference type="ARBA" id="ARBA00004123"/>
    </source>
</evidence>
<dbReference type="InterPro" id="IPR036869">
    <property type="entry name" value="J_dom_sf"/>
</dbReference>
<keyword evidence="18" id="KW-1185">Reference proteome</keyword>
<dbReference type="InterPro" id="IPR001005">
    <property type="entry name" value="SANT/Myb"/>
</dbReference>
<proteinExistence type="predicted"/>
<dbReference type="PANTHER" id="PTHR43999:SF1">
    <property type="entry name" value="DNAJ HOMOLOG SUBFAMILY C MEMBER 2"/>
    <property type="match status" value="1"/>
</dbReference>
<dbReference type="OrthoDB" id="1690618at2759"/>
<dbReference type="GO" id="GO:0030544">
    <property type="term" value="F:Hsp70 protein binding"/>
    <property type="evidence" value="ECO:0007669"/>
    <property type="project" value="InterPro"/>
</dbReference>
<feature type="transmembrane region" description="Helical" evidence="12">
    <location>
        <begin position="816"/>
        <end position="835"/>
    </location>
</feature>
<evidence type="ECO:0000256" key="8">
    <source>
        <dbReference type="ARBA" id="ARBA00023186"/>
    </source>
</evidence>
<dbReference type="InterPro" id="IPR044634">
    <property type="entry name" value="Zuotin/DnaJC2"/>
</dbReference>
<sequence>MTEGESGNNCRVVAIPCPFVKRKVECAGGAFLRYYNIKCHGEDTLLLTSNSKDKAEEVVFEDDVDYLRSLDPKEWKKQDHYAVLGIKKLRYEATDDDIKRAYRQKVLKHHPDKRKALGEEVRSDDDYFTCITKAYEILGTPKTRRSYDSVDPEFDDAIPTSSEIKKDGFFKSFAKYFEINARWSEKKNVPLLGDEKSPREFVEKFYSFWYEFDSWREFSYLDEEEKEKGSDREERRWIEKQNKVARAKLKKEEMARIRSLVDLAYANDPRIQRFKQEDKDKKLAAKRARQDAVQAKKAEEERIIKEAQLAKQKADEAERARIEAARAERELQKKNLRKERKSFRDICKANNYYARNDDETVSHMAAVEKICEMLKAVELQDLIKDLESKGREAFVKALTESDEKLEAERRALFENKKVEEHKAKKSAALKAPIEWSAEMTRLLIKAVNLFPAGTNQRWDVVANFLNQHGTFTDDRRFNAKEVLNKAKDLQSSDFSKSSLKKAANEEAFDQFEKDKKKVVNVVDDNSISKNDAPKLVNGTTKPKVNGDVKDKEVKEDKPWTKTEQELLEQAIKTFPVSTPERWDKIADCIPNRSKKDCMKRYKELVELVKAKKQAANTEHKKLPPLFGLDDYGSCMENSGVYCMVAFDLYGEPNNEIYTLIQEYSKHTLKHFNYTRLDRGICVQETCQDYIKNNGLDIDQNVELIIEGCFNETLQQKYDLGSKLQFVSCERQKDKRTEIQLDSTDIIMLLVIGGICAIVAWGSYFDFCQARKTDKILEKDRHPLLCFSLFRNFEKLLQEDKGDERLTELKGLHGIRAFNSGLVVFAHCVFLFGKYIRDPLALEKFFEYQFFLILVGYSSIVQFFFFLSGFLMTYILQIREEKHKMSFRDVPPSIFFRWWRMTPSFAVVIGIMATLFRHVGSGPIWKSYIIEGVTSQCREYYWAHIFYINNFMINDILCSLESWHIASDMQLSVLGIIVYFCIRRRSLRFKIGTLSFLLLLGILSPIVHVYFQDLNGLVVGKPELFRSLYDDTFRKYHVFFHNNITCFVMGMAIGYFVYYLKQNKIERLDFKIGTLMCWLIMPSIYAFYYFSSSVYDDIERKSLTWRLLYASLHRIVIGVIAIVWVLGLTMKFHGNSLSIWEWRGWLIPSKLSFCVYLIHDNILHYMMGTRSQLYTASFSELFYVYLLVMFWAHMLALVLYLFVEAPCNELLKIFMGSNKKKKEA</sequence>
<dbReference type="InterPro" id="IPR042569">
    <property type="entry name" value="RAC_head_sf"/>
</dbReference>
<dbReference type="InterPro" id="IPR017884">
    <property type="entry name" value="SANT_dom"/>
</dbReference>
<dbReference type="Pfam" id="PF16717">
    <property type="entry name" value="RAC_head"/>
    <property type="match status" value="1"/>
</dbReference>
<dbReference type="Proteomes" id="UP000838878">
    <property type="component" value="Chromosome 4"/>
</dbReference>
<dbReference type="InterPro" id="IPR032003">
    <property type="entry name" value="RAC_head"/>
</dbReference>
<gene>
    <name evidence="17" type="ORF">BINO364_LOCUS9885</name>
</gene>
<feature type="transmembrane region" description="Helical" evidence="12">
    <location>
        <begin position="993"/>
        <end position="1010"/>
    </location>
</feature>
<protein>
    <recommendedName>
        <fullName evidence="3">DnaJ homolog subfamily C member 2</fullName>
    </recommendedName>
</protein>
<evidence type="ECO:0000256" key="6">
    <source>
        <dbReference type="ARBA" id="ARBA00022853"/>
    </source>
</evidence>
<evidence type="ECO:0000256" key="2">
    <source>
        <dbReference type="ARBA" id="ARBA00004514"/>
    </source>
</evidence>
<feature type="transmembrane region" description="Helical" evidence="12">
    <location>
        <begin position="1037"/>
        <end position="1059"/>
    </location>
</feature>
<dbReference type="CDD" id="cd00167">
    <property type="entry name" value="SANT"/>
    <property type="match status" value="1"/>
</dbReference>
<dbReference type="GO" id="GO:0005829">
    <property type="term" value="C:cytosol"/>
    <property type="evidence" value="ECO:0007669"/>
    <property type="project" value="UniProtKB-SubCell"/>
</dbReference>
<keyword evidence="9" id="KW-0539">Nucleus</keyword>
<dbReference type="Gene3D" id="1.10.10.60">
    <property type="entry name" value="Homeodomain-like"/>
    <property type="match status" value="2"/>
</dbReference>
<dbReference type="PANTHER" id="PTHR43999">
    <property type="entry name" value="DNAJ HOMOLOG SUBFAMILY C MEMBER 2"/>
    <property type="match status" value="1"/>
</dbReference>
<dbReference type="PROSITE" id="PS51293">
    <property type="entry name" value="SANT"/>
    <property type="match status" value="1"/>
</dbReference>
<evidence type="ECO:0000256" key="9">
    <source>
        <dbReference type="ARBA" id="ARBA00023242"/>
    </source>
</evidence>
<dbReference type="EMBL" id="OV170224">
    <property type="protein sequence ID" value="CAH0724131.1"/>
    <property type="molecule type" value="Genomic_DNA"/>
</dbReference>
<keyword evidence="8" id="KW-0143">Chaperone</keyword>
<dbReference type="Gene3D" id="1.10.287.110">
    <property type="entry name" value="DnaJ domain"/>
    <property type="match status" value="1"/>
</dbReference>
<dbReference type="InterPro" id="IPR002656">
    <property type="entry name" value="Acyl_transf_3_dom"/>
</dbReference>
<feature type="transmembrane region" description="Helical" evidence="12">
    <location>
        <begin position="1181"/>
        <end position="1202"/>
    </location>
</feature>